<keyword evidence="3" id="KW-0732">Signal</keyword>
<feature type="domain" description="Solute-binding protein family 5" evidence="4">
    <location>
        <begin position="82"/>
        <end position="443"/>
    </location>
</feature>
<dbReference type="Gene3D" id="3.10.105.10">
    <property type="entry name" value="Dipeptide-binding Protein, Domain 3"/>
    <property type="match status" value="1"/>
</dbReference>
<dbReference type="PIRSF" id="PIRSF002741">
    <property type="entry name" value="MppA"/>
    <property type="match status" value="1"/>
</dbReference>
<comment type="similarity">
    <text evidence="1">Belongs to the bacterial solute-binding protein 5 family.</text>
</comment>
<dbReference type="GO" id="GO:0015833">
    <property type="term" value="P:peptide transport"/>
    <property type="evidence" value="ECO:0007669"/>
    <property type="project" value="TreeGrafter"/>
</dbReference>
<dbReference type="FunFam" id="3.90.76.10:FF:000004">
    <property type="entry name" value="Peptide ABC transporter substrate-binding protein"/>
    <property type="match status" value="1"/>
</dbReference>
<dbReference type="AlphaFoldDB" id="A0A971M2M2"/>
<dbReference type="CDD" id="cd08514">
    <property type="entry name" value="PBP2_AppA_like"/>
    <property type="match status" value="1"/>
</dbReference>
<organism evidence="5 6">
    <name type="scientific">Syntrophorhabdus aromaticivorans</name>
    <dbReference type="NCBI Taxonomy" id="328301"/>
    <lineage>
        <taxon>Bacteria</taxon>
        <taxon>Pseudomonadati</taxon>
        <taxon>Thermodesulfobacteriota</taxon>
        <taxon>Syntrophorhabdia</taxon>
        <taxon>Syntrophorhabdales</taxon>
        <taxon>Syntrophorhabdaceae</taxon>
        <taxon>Syntrophorhabdus</taxon>
    </lineage>
</organism>
<evidence type="ECO:0000313" key="5">
    <source>
        <dbReference type="EMBL" id="NLW34530.1"/>
    </source>
</evidence>
<dbReference type="InterPro" id="IPR039424">
    <property type="entry name" value="SBP_5"/>
</dbReference>
<dbReference type="GO" id="GO:0043190">
    <property type="term" value="C:ATP-binding cassette (ABC) transporter complex"/>
    <property type="evidence" value="ECO:0007669"/>
    <property type="project" value="InterPro"/>
</dbReference>
<dbReference type="Proteomes" id="UP000777265">
    <property type="component" value="Unassembled WGS sequence"/>
</dbReference>
<dbReference type="InterPro" id="IPR000914">
    <property type="entry name" value="SBP_5_dom"/>
</dbReference>
<dbReference type="SUPFAM" id="SSF53850">
    <property type="entry name" value="Periplasmic binding protein-like II"/>
    <property type="match status" value="1"/>
</dbReference>
<name>A0A971M2M2_9BACT</name>
<dbReference type="PANTHER" id="PTHR30290:SF38">
    <property type="entry name" value="D,D-DIPEPTIDE-BINDING PERIPLASMIC PROTEIN DDPA-RELATED"/>
    <property type="match status" value="1"/>
</dbReference>
<dbReference type="Gene3D" id="3.90.76.10">
    <property type="entry name" value="Dipeptide-binding Protein, Domain 1"/>
    <property type="match status" value="1"/>
</dbReference>
<keyword evidence="2" id="KW-0813">Transport</keyword>
<sequence length="545" mass="61858">MTIGKNVFAIIVVALLLIACSRTKDAALYNDPGKPACGDTIITGSIGEPSNLIPLLSTDLPSHTVAANIYNGLVKYDKDLNIVGDLAESWEVSKDSLSIIFHLRKGVRWHDGRPFTAHDVMYTYKVTVDPKTPTAYAGDFLLVKEARVIDDYTFKVTYNKPFAPALISWSASILPRHLLEGRDITTSPLLRSPVGTGPYIFKEWITGGRLILTANPGYFEGKPYIAQYVMRIIPDTGTMFLELKNYGIDMADLAPLQAVKQTEYPAFKREFNKFKYLAFQYVYLGYNLKHPFFRDKRVRQAITYAIDKKEIIDGILLGQGVEATGPFKPDTWAYNGNVKKYGYDREKAVSLLSEAGFTKGTDGILARDGKPFEFTILLSQGNDVRIRCAELIQRRLSEIGIRVKIRVIEWASFINQFVDKRNFEAVILGWTITPDPDLFDIWHSSKQGPKELNFISFENKEVDDLLVKARHTLNQEERKRYIYRIQEILAEEQPYTFLYVPCANVAIHKRFKGIVPAPAGLGHNFIKWYVPENQRRYKTNAALSP</sequence>
<evidence type="ECO:0000256" key="3">
    <source>
        <dbReference type="ARBA" id="ARBA00022729"/>
    </source>
</evidence>
<evidence type="ECO:0000256" key="2">
    <source>
        <dbReference type="ARBA" id="ARBA00022448"/>
    </source>
</evidence>
<protein>
    <submittedName>
        <fullName evidence="5">Peptide-binding protein</fullName>
    </submittedName>
</protein>
<proteinExistence type="inferred from homology"/>
<evidence type="ECO:0000256" key="1">
    <source>
        <dbReference type="ARBA" id="ARBA00005695"/>
    </source>
</evidence>
<dbReference type="Gene3D" id="3.40.190.10">
    <property type="entry name" value="Periplasmic binding protein-like II"/>
    <property type="match status" value="1"/>
</dbReference>
<comment type="caution">
    <text evidence="5">The sequence shown here is derived from an EMBL/GenBank/DDBJ whole genome shotgun (WGS) entry which is preliminary data.</text>
</comment>
<dbReference type="Pfam" id="PF00496">
    <property type="entry name" value="SBP_bac_5"/>
    <property type="match status" value="1"/>
</dbReference>
<evidence type="ECO:0000259" key="4">
    <source>
        <dbReference type="Pfam" id="PF00496"/>
    </source>
</evidence>
<gene>
    <name evidence="5" type="ORF">GXY80_03465</name>
</gene>
<reference evidence="5" key="2">
    <citation type="submission" date="2020-01" db="EMBL/GenBank/DDBJ databases">
        <authorList>
            <person name="Campanaro S."/>
        </authorList>
    </citation>
    <scope>NUCLEOTIDE SEQUENCE</scope>
    <source>
        <strain evidence="5">AS06rmzACSIP_7</strain>
    </source>
</reference>
<dbReference type="GO" id="GO:0030288">
    <property type="term" value="C:outer membrane-bounded periplasmic space"/>
    <property type="evidence" value="ECO:0007669"/>
    <property type="project" value="UniProtKB-ARBA"/>
</dbReference>
<dbReference type="PROSITE" id="PS51257">
    <property type="entry name" value="PROKAR_LIPOPROTEIN"/>
    <property type="match status" value="1"/>
</dbReference>
<dbReference type="FunFam" id="3.10.105.10:FF:000006">
    <property type="entry name" value="Peptide ABC transporter substrate-binding protein"/>
    <property type="match status" value="1"/>
</dbReference>
<dbReference type="InterPro" id="IPR030678">
    <property type="entry name" value="Peptide/Ni-bd"/>
</dbReference>
<accession>A0A971M2M2</accession>
<dbReference type="PANTHER" id="PTHR30290">
    <property type="entry name" value="PERIPLASMIC BINDING COMPONENT OF ABC TRANSPORTER"/>
    <property type="match status" value="1"/>
</dbReference>
<evidence type="ECO:0000313" key="6">
    <source>
        <dbReference type="Proteomes" id="UP000777265"/>
    </source>
</evidence>
<dbReference type="GO" id="GO:1904680">
    <property type="term" value="F:peptide transmembrane transporter activity"/>
    <property type="evidence" value="ECO:0007669"/>
    <property type="project" value="TreeGrafter"/>
</dbReference>
<dbReference type="EMBL" id="JAAYEE010000061">
    <property type="protein sequence ID" value="NLW34530.1"/>
    <property type="molecule type" value="Genomic_DNA"/>
</dbReference>
<reference evidence="5" key="1">
    <citation type="journal article" date="2020" name="Biotechnol. Biofuels">
        <title>New insights from the biogas microbiome by comprehensive genome-resolved metagenomics of nearly 1600 species originating from multiple anaerobic digesters.</title>
        <authorList>
            <person name="Campanaro S."/>
            <person name="Treu L."/>
            <person name="Rodriguez-R L.M."/>
            <person name="Kovalovszki A."/>
            <person name="Ziels R.M."/>
            <person name="Maus I."/>
            <person name="Zhu X."/>
            <person name="Kougias P.G."/>
            <person name="Basile A."/>
            <person name="Luo G."/>
            <person name="Schluter A."/>
            <person name="Konstantinidis K.T."/>
            <person name="Angelidaki I."/>
        </authorList>
    </citation>
    <scope>NUCLEOTIDE SEQUENCE</scope>
    <source>
        <strain evidence="5">AS06rmzACSIP_7</strain>
    </source>
</reference>